<evidence type="ECO:0000256" key="16">
    <source>
        <dbReference type="SAM" id="Phobius"/>
    </source>
</evidence>
<dbReference type="RefSeq" id="WP_189573718.1">
    <property type="nucleotide sequence ID" value="NZ_BMXU01000001.1"/>
</dbReference>
<keyword evidence="7" id="KW-0813">Transport</keyword>
<evidence type="ECO:0000256" key="4">
    <source>
        <dbReference type="ARBA" id="ARBA00005163"/>
    </source>
</evidence>
<comment type="subunit">
    <text evidence="5">Part of an enzyme complex containing four subunits: a flavoprotein, an iron-sulfur protein, plus two membrane-anchoring proteins, SdhC and SdhD.</text>
</comment>
<evidence type="ECO:0000256" key="6">
    <source>
        <dbReference type="ARBA" id="ARBA00019425"/>
    </source>
</evidence>
<comment type="subcellular location">
    <subcellularLocation>
        <location evidence="3">Membrane</location>
        <topology evidence="3">Multi-pass membrane protein</topology>
    </subcellularLocation>
</comment>
<sequence length="112" mass="12137">MASSATKHFARQRLTALVQVPLTIWLVISAISLIGASREDMLAWVSTWWVAALLVAWFLSVPLHMSIGIGDVIDDYLHKKGTRSLTHGLNSIYALLIGIVGVTSVIAITLIA</sequence>
<keyword evidence="13 16" id="KW-1133">Transmembrane helix</keyword>
<evidence type="ECO:0000256" key="8">
    <source>
        <dbReference type="ARBA" id="ARBA00022532"/>
    </source>
</evidence>
<keyword evidence="12" id="KW-0249">Electron transport</keyword>
<evidence type="ECO:0000256" key="3">
    <source>
        <dbReference type="ARBA" id="ARBA00004141"/>
    </source>
</evidence>
<dbReference type="InterPro" id="IPR034804">
    <property type="entry name" value="SQR/QFR_C/D"/>
</dbReference>
<evidence type="ECO:0000256" key="15">
    <source>
        <dbReference type="ARBA" id="ARBA00023136"/>
    </source>
</evidence>
<evidence type="ECO:0000256" key="11">
    <source>
        <dbReference type="ARBA" id="ARBA00022723"/>
    </source>
</evidence>
<evidence type="ECO:0000256" key="13">
    <source>
        <dbReference type="ARBA" id="ARBA00022989"/>
    </source>
</evidence>
<gene>
    <name evidence="17" type="primary">sdhD</name>
    <name evidence="17" type="ORF">ACFONP_03995</name>
</gene>
<keyword evidence="15 16" id="KW-0472">Membrane</keyword>
<evidence type="ECO:0000256" key="7">
    <source>
        <dbReference type="ARBA" id="ARBA00022448"/>
    </source>
</evidence>
<keyword evidence="18" id="KW-1185">Reference proteome</keyword>
<evidence type="ECO:0000256" key="12">
    <source>
        <dbReference type="ARBA" id="ARBA00022982"/>
    </source>
</evidence>
<evidence type="ECO:0000313" key="17">
    <source>
        <dbReference type="EMBL" id="MFC3301885.1"/>
    </source>
</evidence>
<feature type="transmembrane region" description="Helical" evidence="16">
    <location>
        <begin position="48"/>
        <end position="70"/>
    </location>
</feature>
<evidence type="ECO:0000256" key="9">
    <source>
        <dbReference type="ARBA" id="ARBA00022617"/>
    </source>
</evidence>
<comment type="pathway">
    <text evidence="4">Carbohydrate metabolism; tricarboxylic acid cycle.</text>
</comment>
<dbReference type="InterPro" id="IPR014312">
    <property type="entry name" value="Succ_DH_anchor"/>
</dbReference>
<dbReference type="SUPFAM" id="SSF81343">
    <property type="entry name" value="Fumarate reductase respiratory complex transmembrane subunits"/>
    <property type="match status" value="1"/>
</dbReference>
<evidence type="ECO:0000256" key="2">
    <source>
        <dbReference type="ARBA" id="ARBA00004050"/>
    </source>
</evidence>
<dbReference type="NCBIfam" id="TIGR02968">
    <property type="entry name" value="succ_dehyd_anc"/>
    <property type="match status" value="1"/>
</dbReference>
<dbReference type="Proteomes" id="UP001595607">
    <property type="component" value="Unassembled WGS sequence"/>
</dbReference>
<protein>
    <recommendedName>
        <fullName evidence="6">Succinate dehydrogenase hydrophobic membrane anchor subunit</fullName>
    </recommendedName>
</protein>
<reference evidence="18" key="1">
    <citation type="journal article" date="2019" name="Int. J. Syst. Evol. Microbiol.">
        <title>The Global Catalogue of Microorganisms (GCM) 10K type strain sequencing project: providing services to taxonomists for standard genome sequencing and annotation.</title>
        <authorList>
            <consortium name="The Broad Institute Genomics Platform"/>
            <consortium name="The Broad Institute Genome Sequencing Center for Infectious Disease"/>
            <person name="Wu L."/>
            <person name="Ma J."/>
        </authorList>
    </citation>
    <scope>NUCLEOTIDE SEQUENCE [LARGE SCALE GENOMIC DNA]</scope>
    <source>
        <strain evidence="18">KCTC 22245</strain>
    </source>
</reference>
<keyword evidence="10 16" id="KW-0812">Transmembrane</keyword>
<evidence type="ECO:0000256" key="10">
    <source>
        <dbReference type="ARBA" id="ARBA00022692"/>
    </source>
</evidence>
<keyword evidence="8" id="KW-0816">Tricarboxylic acid cycle</keyword>
<comment type="caution">
    <text evidence="17">The sequence shown here is derived from an EMBL/GenBank/DDBJ whole genome shotgun (WGS) entry which is preliminary data.</text>
</comment>
<organism evidence="17 18">
    <name type="scientific">Parvularcula lutaonensis</name>
    <dbReference type="NCBI Taxonomy" id="491923"/>
    <lineage>
        <taxon>Bacteria</taxon>
        <taxon>Pseudomonadati</taxon>
        <taxon>Pseudomonadota</taxon>
        <taxon>Alphaproteobacteria</taxon>
        <taxon>Parvularculales</taxon>
        <taxon>Parvularculaceae</taxon>
        <taxon>Parvularcula</taxon>
    </lineage>
</organism>
<keyword evidence="9" id="KW-0349">Heme</keyword>
<comment type="function">
    <text evidence="2">Membrane-anchoring subunit of succinate dehydrogenase (SDH).</text>
</comment>
<dbReference type="Gene3D" id="1.20.1300.10">
    <property type="entry name" value="Fumarate reductase/succinate dehydrogenase, transmembrane subunit"/>
    <property type="match status" value="1"/>
</dbReference>
<evidence type="ECO:0000256" key="5">
    <source>
        <dbReference type="ARBA" id="ARBA00011558"/>
    </source>
</evidence>
<evidence type="ECO:0000256" key="1">
    <source>
        <dbReference type="ARBA" id="ARBA00001971"/>
    </source>
</evidence>
<keyword evidence="14" id="KW-0408">Iron</keyword>
<keyword evidence="11" id="KW-0479">Metal-binding</keyword>
<evidence type="ECO:0000313" key="18">
    <source>
        <dbReference type="Proteomes" id="UP001595607"/>
    </source>
</evidence>
<evidence type="ECO:0000256" key="14">
    <source>
        <dbReference type="ARBA" id="ARBA00023004"/>
    </source>
</evidence>
<dbReference type="EMBL" id="JBHRVA010000002">
    <property type="protein sequence ID" value="MFC3301885.1"/>
    <property type="molecule type" value="Genomic_DNA"/>
</dbReference>
<dbReference type="InterPro" id="IPR000701">
    <property type="entry name" value="SuccDH_FuR_B_TM-su"/>
</dbReference>
<dbReference type="Pfam" id="PF01127">
    <property type="entry name" value="Sdh_cyt"/>
    <property type="match status" value="1"/>
</dbReference>
<proteinExistence type="predicted"/>
<comment type="cofactor">
    <cofactor evidence="1">
        <name>heme</name>
        <dbReference type="ChEBI" id="CHEBI:30413"/>
    </cofactor>
</comment>
<feature type="transmembrane region" description="Helical" evidence="16">
    <location>
        <begin position="91"/>
        <end position="111"/>
    </location>
</feature>
<accession>A0ABV7M8V5</accession>
<name>A0ABV7M8V5_9PROT</name>
<feature type="transmembrane region" description="Helical" evidence="16">
    <location>
        <begin position="14"/>
        <end position="36"/>
    </location>
</feature>